<dbReference type="AlphaFoldDB" id="A0A126QP83"/>
<comment type="subunit">
    <text evidence="4">Interacts with 100S ribosomes.</text>
</comment>
<dbReference type="GO" id="GO:0043024">
    <property type="term" value="F:ribosomal small subunit binding"/>
    <property type="evidence" value="ECO:0007669"/>
    <property type="project" value="TreeGrafter"/>
</dbReference>
<dbReference type="RefSeq" id="WP_066803973.1">
    <property type="nucleotide sequence ID" value="NZ_CP014206.1"/>
</dbReference>
<keyword evidence="5" id="KW-0175">Coiled coil</keyword>
<dbReference type="Gene3D" id="3.30.160.100">
    <property type="entry name" value="Ribosome hibernation promotion factor-like"/>
    <property type="match status" value="1"/>
</dbReference>
<gene>
    <name evidence="4" type="primary">hpf</name>
    <name evidence="7" type="ORF">AWY79_11675</name>
    <name evidence="8" type="ORF">EDC59_10671</name>
</gene>
<dbReference type="InterPro" id="IPR038416">
    <property type="entry name" value="Ribosom_S30AE_C_sf"/>
</dbReference>
<dbReference type="InterPro" id="IPR003489">
    <property type="entry name" value="RHF/RaiA"/>
</dbReference>
<dbReference type="Proteomes" id="UP000055611">
    <property type="component" value="Chromosome"/>
</dbReference>
<feature type="domain" description="Sigma 54 modulation/S30EA ribosomal protein C-terminal" evidence="6">
    <location>
        <begin position="121"/>
        <end position="175"/>
    </location>
</feature>
<evidence type="ECO:0000259" key="6">
    <source>
        <dbReference type="Pfam" id="PF16321"/>
    </source>
</evidence>
<comment type="subcellular location">
    <subcellularLocation>
        <location evidence="4">Cytoplasm</location>
    </subcellularLocation>
</comment>
<evidence type="ECO:0000313" key="8">
    <source>
        <dbReference type="EMBL" id="TDT88258.1"/>
    </source>
</evidence>
<evidence type="ECO:0000256" key="3">
    <source>
        <dbReference type="ARBA" id="ARBA00041148"/>
    </source>
</evidence>
<evidence type="ECO:0000256" key="5">
    <source>
        <dbReference type="SAM" id="Coils"/>
    </source>
</evidence>
<dbReference type="HAMAP" id="MF_00839">
    <property type="entry name" value="HPF"/>
    <property type="match status" value="1"/>
</dbReference>
<comment type="subunit">
    <text evidence="2">Associates exclusively with 100S ribosomes, which are dimers of 70S ribosomes.</text>
</comment>
<dbReference type="Pfam" id="PF16321">
    <property type="entry name" value="Ribosom_S30AE_C"/>
    <property type="match status" value="1"/>
</dbReference>
<dbReference type="PANTHER" id="PTHR33231">
    <property type="entry name" value="30S RIBOSOMAL PROTEIN"/>
    <property type="match status" value="1"/>
</dbReference>
<dbReference type="PANTHER" id="PTHR33231:SF1">
    <property type="entry name" value="30S RIBOSOMAL PROTEIN"/>
    <property type="match status" value="1"/>
</dbReference>
<dbReference type="NCBIfam" id="TIGR00741">
    <property type="entry name" value="yfiA"/>
    <property type="match status" value="1"/>
</dbReference>
<comment type="similarity">
    <text evidence="4">Belongs to the HPF/YfiA ribosome-associated protein family. Long HPF subfamily.</text>
</comment>
<evidence type="ECO:0000313" key="10">
    <source>
        <dbReference type="Proteomes" id="UP000295506"/>
    </source>
</evidence>
<dbReference type="Gene3D" id="3.30.505.50">
    <property type="entry name" value="Sigma 54 modulation/S30EA ribosomal protein, C-terminal domain"/>
    <property type="match status" value="1"/>
</dbReference>
<dbReference type="InterPro" id="IPR036567">
    <property type="entry name" value="RHF-like"/>
</dbReference>
<accession>A0A126QP83</accession>
<protein>
    <recommendedName>
        <fullName evidence="3 4">Ribosome hibernation promoting factor</fullName>
        <shortName evidence="4">HPF</shortName>
    </recommendedName>
</protein>
<reference evidence="7 9" key="1">
    <citation type="journal article" date="2016" name="Front. Microbiol.">
        <title>Genome Sequence of the Piezophilic, Mesophilic Sulfate-Reducing Bacterium Desulfovibrio indicus J2T.</title>
        <authorList>
            <person name="Cao J."/>
            <person name="Maignien L."/>
            <person name="Shao Z."/>
            <person name="Alain K."/>
            <person name="Jebbar M."/>
        </authorList>
    </citation>
    <scope>NUCLEOTIDE SEQUENCE [LARGE SCALE GENOMIC DNA]</scope>
    <source>
        <strain evidence="7 9">J2</strain>
    </source>
</reference>
<proteinExistence type="inferred from homology"/>
<dbReference type="GO" id="GO:0045900">
    <property type="term" value="P:negative regulation of translational elongation"/>
    <property type="evidence" value="ECO:0007669"/>
    <property type="project" value="TreeGrafter"/>
</dbReference>
<dbReference type="KEGG" id="dej:AWY79_11675"/>
<organism evidence="8 10">
    <name type="scientific">Pseudodesulfovibrio indicus</name>
    <dbReference type="NCBI Taxonomy" id="1716143"/>
    <lineage>
        <taxon>Bacteria</taxon>
        <taxon>Pseudomonadati</taxon>
        <taxon>Thermodesulfobacteriota</taxon>
        <taxon>Desulfovibrionia</taxon>
        <taxon>Desulfovibrionales</taxon>
        <taxon>Desulfovibrionaceae</taxon>
    </lineage>
</organism>
<reference evidence="8 10" key="2">
    <citation type="submission" date="2019-03" db="EMBL/GenBank/DDBJ databases">
        <title>Genomic Encyclopedia of Type Strains, Phase IV (KMG-IV): sequencing the most valuable type-strain genomes for metagenomic binning, comparative biology and taxonomic classification.</title>
        <authorList>
            <person name="Goeker M."/>
        </authorList>
    </citation>
    <scope>NUCLEOTIDE SEQUENCE [LARGE SCALE GENOMIC DNA]</scope>
    <source>
        <strain evidence="8 10">DSM 101483</strain>
    </source>
</reference>
<evidence type="ECO:0000256" key="4">
    <source>
        <dbReference type="HAMAP-Rule" id="MF_00839"/>
    </source>
</evidence>
<keyword evidence="9" id="KW-1185">Reference proteome</keyword>
<name>A0A126QP83_9BACT</name>
<dbReference type="InterPro" id="IPR050574">
    <property type="entry name" value="HPF/YfiA_ribosome-assoc"/>
</dbReference>
<evidence type="ECO:0000256" key="2">
    <source>
        <dbReference type="ARBA" id="ARBA00038695"/>
    </source>
</evidence>
<dbReference type="Pfam" id="PF02482">
    <property type="entry name" value="Ribosomal_S30AE"/>
    <property type="match status" value="1"/>
</dbReference>
<evidence type="ECO:0000313" key="9">
    <source>
        <dbReference type="Proteomes" id="UP000055611"/>
    </source>
</evidence>
<dbReference type="EMBL" id="SOBK01000006">
    <property type="protein sequence ID" value="TDT88258.1"/>
    <property type="molecule type" value="Genomic_DNA"/>
</dbReference>
<dbReference type="OrthoDB" id="9794975at2"/>
<dbReference type="CDD" id="cd00552">
    <property type="entry name" value="RaiA"/>
    <property type="match status" value="1"/>
</dbReference>
<evidence type="ECO:0000313" key="7">
    <source>
        <dbReference type="EMBL" id="AMK11724.1"/>
    </source>
</evidence>
<keyword evidence="1 4" id="KW-0810">Translation regulation</keyword>
<dbReference type="InterPro" id="IPR034694">
    <property type="entry name" value="HPF_long/plastid"/>
</dbReference>
<sequence>MNISFTFKNFEPSDHLKGYAEKRFEKVAKYVSDAEADLQVNLLVEKFRHKADVILNSDRIHISAYEDSEDMYSTIDMVLDKLEAQLRKMREKMKNRPRQARPNKMVQMNYISFDEIGAGAAPTIVGTDAYEPKPMSVDEAAMQLDALENEFLVFRNAETEGVNVIYKRKNGDYGLIDPGN</sequence>
<dbReference type="SUPFAM" id="SSF69754">
    <property type="entry name" value="Ribosome binding protein Y (YfiA homologue)"/>
    <property type="match status" value="1"/>
</dbReference>
<dbReference type="Proteomes" id="UP000295506">
    <property type="component" value="Unassembled WGS sequence"/>
</dbReference>
<feature type="coiled-coil region" evidence="5">
    <location>
        <begin position="72"/>
        <end position="99"/>
    </location>
</feature>
<dbReference type="InterPro" id="IPR032528">
    <property type="entry name" value="Ribosom_S30AE_C"/>
</dbReference>
<evidence type="ECO:0000256" key="1">
    <source>
        <dbReference type="ARBA" id="ARBA00022845"/>
    </source>
</evidence>
<keyword evidence="4" id="KW-0963">Cytoplasm</keyword>
<comment type="function">
    <text evidence="4">Required for dimerization of active 70S ribosomes into 100S ribosomes in stationary phase; 100S ribosomes are translationally inactive and sometimes present during exponential growth.</text>
</comment>
<dbReference type="EMBL" id="CP014206">
    <property type="protein sequence ID" value="AMK11724.1"/>
    <property type="molecule type" value="Genomic_DNA"/>
</dbReference>
<dbReference type="GO" id="GO:0022627">
    <property type="term" value="C:cytosolic small ribosomal subunit"/>
    <property type="evidence" value="ECO:0007669"/>
    <property type="project" value="TreeGrafter"/>
</dbReference>